<feature type="compositionally biased region" description="Polar residues" evidence="1">
    <location>
        <begin position="9"/>
        <end position="26"/>
    </location>
</feature>
<feature type="region of interest" description="Disordered" evidence="1">
    <location>
        <begin position="85"/>
        <end position="127"/>
    </location>
</feature>
<dbReference type="OrthoDB" id="10044013at2759"/>
<feature type="region of interest" description="Disordered" evidence="1">
    <location>
        <begin position="1"/>
        <end position="38"/>
    </location>
</feature>
<protein>
    <submittedName>
        <fullName evidence="2">Uncharacterized protein</fullName>
    </submittedName>
</protein>
<evidence type="ECO:0000313" key="2">
    <source>
        <dbReference type="EMBL" id="CAF1657784.1"/>
    </source>
</evidence>
<reference evidence="2" key="1">
    <citation type="submission" date="2021-02" db="EMBL/GenBank/DDBJ databases">
        <authorList>
            <person name="Nowell W R."/>
        </authorList>
    </citation>
    <scope>NUCLEOTIDE SEQUENCE</scope>
</reference>
<accession>A0A816F379</accession>
<dbReference type="EMBL" id="CAJNOW010017441">
    <property type="protein sequence ID" value="CAF1657784.1"/>
    <property type="molecule type" value="Genomic_DNA"/>
</dbReference>
<evidence type="ECO:0000313" key="3">
    <source>
        <dbReference type="Proteomes" id="UP000663834"/>
    </source>
</evidence>
<dbReference type="Proteomes" id="UP000663834">
    <property type="component" value="Unassembled WGS sequence"/>
</dbReference>
<name>A0A816F379_9BILA</name>
<organism evidence="2 3">
    <name type="scientific">Rotaria magnacalcarata</name>
    <dbReference type="NCBI Taxonomy" id="392030"/>
    <lineage>
        <taxon>Eukaryota</taxon>
        <taxon>Metazoa</taxon>
        <taxon>Spiralia</taxon>
        <taxon>Gnathifera</taxon>
        <taxon>Rotifera</taxon>
        <taxon>Eurotatoria</taxon>
        <taxon>Bdelloidea</taxon>
        <taxon>Philodinida</taxon>
        <taxon>Philodinidae</taxon>
        <taxon>Rotaria</taxon>
    </lineage>
</organism>
<evidence type="ECO:0000256" key="1">
    <source>
        <dbReference type="SAM" id="MobiDB-lite"/>
    </source>
</evidence>
<gene>
    <name evidence="2" type="ORF">KQP761_LOCUS31371</name>
</gene>
<dbReference type="AlphaFoldDB" id="A0A816F379"/>
<proteinExistence type="predicted"/>
<feature type="compositionally biased region" description="Low complexity" evidence="1">
    <location>
        <begin position="91"/>
        <end position="118"/>
    </location>
</feature>
<comment type="caution">
    <text evidence="2">The sequence shown here is derived from an EMBL/GenBank/DDBJ whole genome shotgun (WGS) entry which is preliminary data.</text>
</comment>
<sequence>MKHKFLKRSISNKQTQHRSYQTQTKRIPTPIDHVRSSSPDQIDLDIESVLSDLYSPCLKPTVQLKSQKLLKKDLLRFSNQRPSLLGPQTLQSHSIHQASQQIHSVTSSLSKSSSSSSSNDGRIASRRRSLSLTSRTFHATIHRIGPWADKSINYFRSNQSDTSRPLQKLRTIKNLRISSPKSCISSNDNTYQFKIHPSKHTYIDEYRKSKGYLLNLPSSKQDTFLSLSSSTEIQDYDDDQISVVGTCRGGVGNSSLIERTYLSTTHMSSIAGTNSKFAGEIIDNLNRSPRISSTMNQVHIPSVMPTQNNSHFRWSRRSQFNSTRMLPPLTNQPLQYLSSIDPIGKLYARTKKTSTHNPAKLLFVNGRPKKRLPPLHKITLNLELPAGR</sequence>